<evidence type="ECO:0000256" key="1">
    <source>
        <dbReference type="SAM" id="SignalP"/>
    </source>
</evidence>
<keyword evidence="3" id="KW-1185">Reference proteome</keyword>
<feature type="chain" id="PRO_5013171194" description="Glycoside hydrolase" evidence="1">
    <location>
        <begin position="19"/>
        <end position="283"/>
    </location>
</feature>
<reference evidence="2 3" key="1">
    <citation type="submission" date="2017-07" db="EMBL/GenBank/DDBJ databases">
        <authorList>
            <person name="Sun Z.S."/>
            <person name="Albrecht U."/>
            <person name="Echele G."/>
            <person name="Lee C.C."/>
        </authorList>
    </citation>
    <scope>NUCLEOTIDE SEQUENCE [LARGE SCALE GENOMIC DNA]</scope>
    <source>
        <strain evidence="2 3">CGMCC 1.12672</strain>
    </source>
</reference>
<dbReference type="SUPFAM" id="SSF55486">
    <property type="entry name" value="Metalloproteases ('zincins'), catalytic domain"/>
    <property type="match status" value="1"/>
</dbReference>
<keyword evidence="1" id="KW-0732">Signal</keyword>
<gene>
    <name evidence="2" type="ORF">SAMN06297144_0473</name>
</gene>
<evidence type="ECO:0000313" key="2">
    <source>
        <dbReference type="EMBL" id="SOB79291.1"/>
    </source>
</evidence>
<dbReference type="EMBL" id="OBMI01000001">
    <property type="protein sequence ID" value="SOB79291.1"/>
    <property type="molecule type" value="Genomic_DNA"/>
</dbReference>
<dbReference type="OrthoDB" id="9792407at2"/>
<dbReference type="RefSeq" id="WP_097062391.1">
    <property type="nucleotide sequence ID" value="NZ_OBMI01000001.1"/>
</dbReference>
<sequence length="283" mass="31199">MLLLALAALTAQASPVTAPPPTLRADPFYAKHVAVAGLPILSSAKVPDTALIAAQSIVAEMLEHRPDIARTMQAMGVRVAVMAQDESTTDLPEQRGWTRPARDDPRLTRCERKHYDARIGRLTDRQYWNWRARGMGGVFTSAAAEDLLGQRTSRYYGETTFVHEFAHTIHHALRHAGDPLAGRIEQAYRAALAAGRWRGEYAMTTADEYWAVGTQLWFNSKRLVVVDGRRILSHQGLAAYDPALYAVLGTVYGDRHRLSADPFYLSPARIPAGPPPVSTAEVC</sequence>
<name>A0A285QBV4_9SPHN</name>
<dbReference type="AlphaFoldDB" id="A0A285QBV4"/>
<accession>A0A285QBV4</accession>
<dbReference type="Proteomes" id="UP000219494">
    <property type="component" value="Unassembled WGS sequence"/>
</dbReference>
<evidence type="ECO:0008006" key="4">
    <source>
        <dbReference type="Google" id="ProtNLM"/>
    </source>
</evidence>
<feature type="signal peptide" evidence="1">
    <location>
        <begin position="1"/>
        <end position="18"/>
    </location>
</feature>
<protein>
    <recommendedName>
        <fullName evidence="4">Glycoside hydrolase</fullName>
    </recommendedName>
</protein>
<organism evidence="2 3">
    <name type="scientific">Sphingomonas guangdongensis</name>
    <dbReference type="NCBI Taxonomy" id="1141890"/>
    <lineage>
        <taxon>Bacteria</taxon>
        <taxon>Pseudomonadati</taxon>
        <taxon>Pseudomonadota</taxon>
        <taxon>Alphaproteobacteria</taxon>
        <taxon>Sphingomonadales</taxon>
        <taxon>Sphingomonadaceae</taxon>
        <taxon>Sphingomonas</taxon>
    </lineage>
</organism>
<proteinExistence type="predicted"/>
<evidence type="ECO:0000313" key="3">
    <source>
        <dbReference type="Proteomes" id="UP000219494"/>
    </source>
</evidence>